<proteinExistence type="predicted"/>
<protein>
    <submittedName>
        <fullName evidence="1">Uncharacterized protein</fullName>
    </submittedName>
</protein>
<sequence>MTKQVENTQAEKLVENLEVIEAKELEVGSAFHAFRFSTVSDAEK</sequence>
<organism evidence="1 2">
    <name type="scientific">Peribacillus simplex</name>
    <dbReference type="NCBI Taxonomy" id="1478"/>
    <lineage>
        <taxon>Bacteria</taxon>
        <taxon>Bacillati</taxon>
        <taxon>Bacillota</taxon>
        <taxon>Bacilli</taxon>
        <taxon>Bacillales</taxon>
        <taxon>Bacillaceae</taxon>
        <taxon>Peribacillus</taxon>
    </lineage>
</organism>
<gene>
    <name evidence="1" type="ORF">Q8G35_07400</name>
</gene>
<dbReference type="Proteomes" id="UP001178277">
    <property type="component" value="Unassembled WGS sequence"/>
</dbReference>
<dbReference type="EMBL" id="JAUUTP010000005">
    <property type="protein sequence ID" value="MDP1418233.1"/>
    <property type="molecule type" value="Genomic_DNA"/>
</dbReference>
<dbReference type="RefSeq" id="WP_260286709.1">
    <property type="nucleotide sequence ID" value="NZ_JAUUTP010000005.1"/>
</dbReference>
<dbReference type="AlphaFoldDB" id="A0AA90NS93"/>
<comment type="caution">
    <text evidence="1">The sequence shown here is derived from an EMBL/GenBank/DDBJ whole genome shotgun (WGS) entry which is preliminary data.</text>
</comment>
<reference evidence="1" key="1">
    <citation type="submission" date="2023-07" db="EMBL/GenBank/DDBJ databases">
        <title>Murine gut Bacillus species.</title>
        <authorList>
            <person name="Gutman E."/>
            <person name="Hashuel R."/>
            <person name="Litvak Y."/>
        </authorList>
    </citation>
    <scope>NUCLEOTIDE SEQUENCE</scope>
    <source>
        <strain evidence="1">RU283</strain>
    </source>
</reference>
<evidence type="ECO:0000313" key="2">
    <source>
        <dbReference type="Proteomes" id="UP001178277"/>
    </source>
</evidence>
<accession>A0AA90NS93</accession>
<name>A0AA90NS93_9BACI</name>
<evidence type="ECO:0000313" key="1">
    <source>
        <dbReference type="EMBL" id="MDP1418233.1"/>
    </source>
</evidence>